<dbReference type="RefSeq" id="WP_208831412.1">
    <property type="nucleotide sequence ID" value="NZ_CP072110.1"/>
</dbReference>
<dbReference type="KEGG" id="psym:J1N51_11520"/>
<protein>
    <submittedName>
        <fullName evidence="1">Uncharacterized protein</fullName>
    </submittedName>
</protein>
<name>A0A975DCX7_9GAMM</name>
<keyword evidence="2" id="KW-1185">Reference proteome</keyword>
<dbReference type="EMBL" id="CP072110">
    <property type="protein sequence ID" value="QTH63355.1"/>
    <property type="molecule type" value="Genomic_DNA"/>
</dbReference>
<reference evidence="1" key="1">
    <citation type="submission" date="2021-03" db="EMBL/GenBank/DDBJ databases">
        <title>Description of Psychrosphaera ytuae sp. nov. isolated from deep sea sediment of South China Sea.</title>
        <authorList>
            <person name="Zhang J."/>
            <person name="Xu X.-D."/>
        </authorList>
    </citation>
    <scope>NUCLEOTIDE SEQUENCE</scope>
    <source>
        <strain evidence="1">MTZ26</strain>
    </source>
</reference>
<accession>A0A975DCX7</accession>
<proteinExistence type="predicted"/>
<evidence type="ECO:0000313" key="1">
    <source>
        <dbReference type="EMBL" id="QTH63355.1"/>
    </source>
</evidence>
<dbReference type="SUPFAM" id="SSF56235">
    <property type="entry name" value="N-terminal nucleophile aminohydrolases (Ntn hydrolases)"/>
    <property type="match status" value="1"/>
</dbReference>
<dbReference type="Proteomes" id="UP000682739">
    <property type="component" value="Chromosome"/>
</dbReference>
<evidence type="ECO:0000313" key="2">
    <source>
        <dbReference type="Proteomes" id="UP000682739"/>
    </source>
</evidence>
<sequence length="267" mass="30632">MTISLAWIRKVESIEELIVATDSRLSFGCRWDCCPKIRILPRNDVVVCFAGDTMYAYPIMLQMQSAVAQHPKLLNRAMDITDLKGHLLRILNNMVTLVHDLPVGLKNEPDTTFLVAGWSWKLGAFRSWLLHYDASIKRFTFRPSRSWTGPNQDKLLAITGDYEDAFKENLVRLLKERGKIKEGGFDMEPLEVLRDMLRENTYDKIGGAPQVTKIYKYSNAKPFAIFWPNKDFGNINLSGRPLLDYEQSEYGVLDPDTMKIVKHTNIS</sequence>
<organism evidence="1 2">
    <name type="scientific">Psychrosphaera ytuae</name>
    <dbReference type="NCBI Taxonomy" id="2820710"/>
    <lineage>
        <taxon>Bacteria</taxon>
        <taxon>Pseudomonadati</taxon>
        <taxon>Pseudomonadota</taxon>
        <taxon>Gammaproteobacteria</taxon>
        <taxon>Alteromonadales</taxon>
        <taxon>Pseudoalteromonadaceae</taxon>
        <taxon>Psychrosphaera</taxon>
    </lineage>
</organism>
<gene>
    <name evidence="1" type="ORF">J1N51_11520</name>
</gene>
<dbReference type="InterPro" id="IPR029055">
    <property type="entry name" value="Ntn_hydrolases_N"/>
</dbReference>
<dbReference type="AlphaFoldDB" id="A0A975DCX7"/>